<dbReference type="Proteomes" id="UP001212997">
    <property type="component" value="Unassembled WGS sequence"/>
</dbReference>
<evidence type="ECO:0000256" key="1">
    <source>
        <dbReference type="SAM" id="MobiDB-lite"/>
    </source>
</evidence>
<evidence type="ECO:0000313" key="3">
    <source>
        <dbReference type="Proteomes" id="UP001212997"/>
    </source>
</evidence>
<gene>
    <name evidence="2" type="ORF">NLI96_g9714</name>
</gene>
<feature type="compositionally biased region" description="Polar residues" evidence="1">
    <location>
        <begin position="87"/>
        <end position="106"/>
    </location>
</feature>
<protein>
    <submittedName>
        <fullName evidence="2">Uncharacterized protein</fullName>
    </submittedName>
</protein>
<name>A0AAD5UZD4_9APHY</name>
<feature type="compositionally biased region" description="Basic and acidic residues" evidence="1">
    <location>
        <begin position="26"/>
        <end position="53"/>
    </location>
</feature>
<feature type="compositionally biased region" description="Polar residues" evidence="1">
    <location>
        <begin position="64"/>
        <end position="79"/>
    </location>
</feature>
<keyword evidence="3" id="KW-1185">Reference proteome</keyword>
<reference evidence="2" key="1">
    <citation type="submission" date="2022-07" db="EMBL/GenBank/DDBJ databases">
        <title>Genome Sequence of Physisporinus lineatus.</title>
        <authorList>
            <person name="Buettner E."/>
        </authorList>
    </citation>
    <scope>NUCLEOTIDE SEQUENCE</scope>
    <source>
        <strain evidence="2">VT162</strain>
    </source>
</reference>
<accession>A0AAD5UZD4</accession>
<sequence length="224" mass="25907">MSAPARSGSLPSRPALRRCIAFQPEELAHEEEVPRLRELMKAEDQRDRAREYEREEEDGEYRLTNDSTYSQDSSRTTANTEDEMCSIRNSKTRTNQIGEDGSQTASGDEDPAAIPRALTKERIFRILKVVLYLDRKEERDKRTAETIIQMLYDPGEVLKLGKKRSREDSVGGLSIFDVKNVVKILNSHRDALDRAWDAEVTWRFMKSGWDIVKKEEVTRREGRQ</sequence>
<dbReference type="AlphaFoldDB" id="A0AAD5UZD4"/>
<proteinExistence type="predicted"/>
<comment type="caution">
    <text evidence="2">The sequence shown here is derived from an EMBL/GenBank/DDBJ whole genome shotgun (WGS) entry which is preliminary data.</text>
</comment>
<organism evidence="2 3">
    <name type="scientific">Meripilus lineatus</name>
    <dbReference type="NCBI Taxonomy" id="2056292"/>
    <lineage>
        <taxon>Eukaryota</taxon>
        <taxon>Fungi</taxon>
        <taxon>Dikarya</taxon>
        <taxon>Basidiomycota</taxon>
        <taxon>Agaricomycotina</taxon>
        <taxon>Agaricomycetes</taxon>
        <taxon>Polyporales</taxon>
        <taxon>Meripilaceae</taxon>
        <taxon>Meripilus</taxon>
    </lineage>
</organism>
<evidence type="ECO:0000313" key="2">
    <source>
        <dbReference type="EMBL" id="KAJ3478502.1"/>
    </source>
</evidence>
<dbReference type="EMBL" id="JANAWD010000506">
    <property type="protein sequence ID" value="KAJ3478502.1"/>
    <property type="molecule type" value="Genomic_DNA"/>
</dbReference>
<feature type="region of interest" description="Disordered" evidence="1">
    <location>
        <begin position="24"/>
        <end position="111"/>
    </location>
</feature>